<name>A0A7J7J3I5_BUGNE</name>
<dbReference type="AlphaFoldDB" id="A0A7J7J3I5"/>
<keyword evidence="2" id="KW-1185">Reference proteome</keyword>
<sequence>MENNEVPQLAYSIKCSTFYSTWSNVTAVPTTAKLTTVTPESTVTTSNTVPTRGFRRVKPNKAVKVAPHPNDPNYNLELTIALLGHLQEYEEAAITDTLNKTLIERNFILENIALIKRLIGFPKGVNFVQLTEISWKLKVNSSDELAKVVQEDSLRFGYDFETNIPYSIFATVYNNNNFEFEEYKPAVKNTDAPKTTIITPAIEETTPRGAL</sequence>
<dbReference type="Proteomes" id="UP000593567">
    <property type="component" value="Unassembled WGS sequence"/>
</dbReference>
<reference evidence="1" key="1">
    <citation type="submission" date="2020-06" db="EMBL/GenBank/DDBJ databases">
        <title>Draft genome of Bugula neritina, a colonial animal packing powerful symbionts and potential medicines.</title>
        <authorList>
            <person name="Rayko M."/>
        </authorList>
    </citation>
    <scope>NUCLEOTIDE SEQUENCE [LARGE SCALE GENOMIC DNA]</scope>
    <source>
        <strain evidence="1">Kwan_BN1</strain>
    </source>
</reference>
<evidence type="ECO:0000313" key="2">
    <source>
        <dbReference type="Proteomes" id="UP000593567"/>
    </source>
</evidence>
<organism evidence="1 2">
    <name type="scientific">Bugula neritina</name>
    <name type="common">Brown bryozoan</name>
    <name type="synonym">Sertularia neritina</name>
    <dbReference type="NCBI Taxonomy" id="10212"/>
    <lineage>
        <taxon>Eukaryota</taxon>
        <taxon>Metazoa</taxon>
        <taxon>Spiralia</taxon>
        <taxon>Lophotrochozoa</taxon>
        <taxon>Bryozoa</taxon>
        <taxon>Gymnolaemata</taxon>
        <taxon>Cheilostomatida</taxon>
        <taxon>Flustrina</taxon>
        <taxon>Buguloidea</taxon>
        <taxon>Bugulidae</taxon>
        <taxon>Bugula</taxon>
    </lineage>
</organism>
<accession>A0A7J7J3I5</accession>
<evidence type="ECO:0000313" key="1">
    <source>
        <dbReference type="EMBL" id="KAF6020685.1"/>
    </source>
</evidence>
<gene>
    <name evidence="1" type="ORF">EB796_021005</name>
</gene>
<comment type="caution">
    <text evidence="1">The sequence shown here is derived from an EMBL/GenBank/DDBJ whole genome shotgun (WGS) entry which is preliminary data.</text>
</comment>
<dbReference type="EMBL" id="VXIV02003152">
    <property type="protein sequence ID" value="KAF6020685.1"/>
    <property type="molecule type" value="Genomic_DNA"/>
</dbReference>
<protein>
    <submittedName>
        <fullName evidence="1">Uncharacterized protein</fullName>
    </submittedName>
</protein>
<proteinExistence type="predicted"/>